<dbReference type="Pfam" id="PF06810">
    <property type="entry name" value="Phage_scaffold"/>
    <property type="match status" value="1"/>
</dbReference>
<dbReference type="Proteomes" id="UP000070458">
    <property type="component" value="Unassembled WGS sequence"/>
</dbReference>
<dbReference type="OrthoDB" id="2365850at2"/>
<name>A0A139PU21_STRMT</name>
<dbReference type="PATRIC" id="fig|28037.233.peg.805"/>
<dbReference type="EMBL" id="LQOD01000137">
    <property type="protein sequence ID" value="KXT93783.1"/>
    <property type="molecule type" value="Genomic_DNA"/>
</dbReference>
<comment type="caution">
    <text evidence="2">The sequence shown here is derived from an EMBL/GenBank/DDBJ whole genome shotgun (WGS) entry which is preliminary data.</text>
</comment>
<feature type="region of interest" description="Disordered" evidence="1">
    <location>
        <begin position="20"/>
        <end position="42"/>
    </location>
</feature>
<evidence type="ECO:0000313" key="2">
    <source>
        <dbReference type="EMBL" id="KXT93783.1"/>
    </source>
</evidence>
<organism evidence="2 3">
    <name type="scientific">Streptococcus mitis</name>
    <dbReference type="NCBI Taxonomy" id="28037"/>
    <lineage>
        <taxon>Bacteria</taxon>
        <taxon>Bacillati</taxon>
        <taxon>Bacillota</taxon>
        <taxon>Bacilli</taxon>
        <taxon>Lactobacillales</taxon>
        <taxon>Streptococcaceae</taxon>
        <taxon>Streptococcus</taxon>
        <taxon>Streptococcus mitis group</taxon>
    </lineage>
</organism>
<proteinExistence type="predicted"/>
<evidence type="ECO:0000313" key="3">
    <source>
        <dbReference type="Proteomes" id="UP000070458"/>
    </source>
</evidence>
<sequence>MNRKFLEQLGLTEEQVEAVMSEHGKSTQDLQAKVSAAEDNAKGLQDQLKERDKDMKQLKQDAEGNADLQQKYSDLDSKYKTQQKEHEQQLKTMQLDHAIEMHLSGKVHDAGIVSSLLDKSKLGLGDNGVVTGLDEQLTALKESKGFLFAPEKAVEPHIAGAKPQGATQEETVANDLTTQMINAFTSDL</sequence>
<feature type="compositionally biased region" description="Basic and acidic residues" evidence="1">
    <location>
        <begin position="53"/>
        <end position="62"/>
    </location>
</feature>
<protein>
    <submittedName>
        <fullName evidence="2">Phage capsid scaffolding protein</fullName>
    </submittedName>
</protein>
<dbReference type="AlphaFoldDB" id="A0A139PU21"/>
<accession>A0A139PU21</accession>
<dbReference type="RefSeq" id="WP_061439018.1">
    <property type="nucleotide sequence ID" value="NZ_KQ970286.1"/>
</dbReference>
<evidence type="ECO:0000256" key="1">
    <source>
        <dbReference type="SAM" id="MobiDB-lite"/>
    </source>
</evidence>
<dbReference type="InterPro" id="IPR009636">
    <property type="entry name" value="SCAF"/>
</dbReference>
<gene>
    <name evidence="2" type="ORF">SMIDD26_00711</name>
</gene>
<reference evidence="2 3" key="1">
    <citation type="submission" date="2016-01" db="EMBL/GenBank/DDBJ databases">
        <title>Highly variable Streptococcus oralis are common among viridans streptococci isolated from primates.</title>
        <authorList>
            <person name="Denapaite D."/>
            <person name="Rieger M."/>
            <person name="Koendgen S."/>
            <person name="Brueckner R."/>
            <person name="Ochigava I."/>
            <person name="Kappeler P."/>
            <person name="Maetz-Rensing K."/>
            <person name="Leendertz F."/>
            <person name="Hakenbeck R."/>
        </authorList>
    </citation>
    <scope>NUCLEOTIDE SEQUENCE [LARGE SCALE GENOMIC DNA]</scope>
    <source>
        <strain evidence="2 3">DD26</strain>
    </source>
</reference>
<feature type="region of interest" description="Disordered" evidence="1">
    <location>
        <begin position="53"/>
        <end position="72"/>
    </location>
</feature>